<feature type="transmembrane region" description="Helical" evidence="9">
    <location>
        <begin position="506"/>
        <end position="525"/>
    </location>
</feature>
<dbReference type="AlphaFoldDB" id="A0A918QIM4"/>
<feature type="transmembrane region" description="Helical" evidence="9">
    <location>
        <begin position="399"/>
        <end position="417"/>
    </location>
</feature>
<dbReference type="InterPro" id="IPR004638">
    <property type="entry name" value="EmrB-like"/>
</dbReference>
<evidence type="ECO:0000256" key="9">
    <source>
        <dbReference type="SAM" id="Phobius"/>
    </source>
</evidence>
<evidence type="ECO:0000256" key="5">
    <source>
        <dbReference type="ARBA" id="ARBA00022989"/>
    </source>
</evidence>
<comment type="caution">
    <text evidence="11">The sequence shown here is derived from an EMBL/GenBank/DDBJ whole genome shotgun (WGS) entry which is preliminary data.</text>
</comment>
<dbReference type="GO" id="GO:0005886">
    <property type="term" value="C:plasma membrane"/>
    <property type="evidence" value="ECO:0007669"/>
    <property type="project" value="UniProtKB-SubCell"/>
</dbReference>
<feature type="domain" description="Major facilitator superfamily (MFS) profile" evidence="10">
    <location>
        <begin position="84"/>
        <end position="529"/>
    </location>
</feature>
<dbReference type="Pfam" id="PF07690">
    <property type="entry name" value="MFS_1"/>
    <property type="match status" value="1"/>
</dbReference>
<accession>A0A918QIM4</accession>
<dbReference type="SUPFAM" id="SSF103473">
    <property type="entry name" value="MFS general substrate transporter"/>
    <property type="match status" value="1"/>
</dbReference>
<dbReference type="NCBIfam" id="TIGR00711">
    <property type="entry name" value="efflux_EmrB"/>
    <property type="match status" value="1"/>
</dbReference>
<feature type="transmembrane region" description="Helical" evidence="9">
    <location>
        <begin position="270"/>
        <end position="290"/>
    </location>
</feature>
<feature type="transmembrane region" description="Helical" evidence="9">
    <location>
        <begin position="236"/>
        <end position="258"/>
    </location>
</feature>
<evidence type="ECO:0000256" key="6">
    <source>
        <dbReference type="ARBA" id="ARBA00023136"/>
    </source>
</evidence>
<feature type="region of interest" description="Disordered" evidence="8">
    <location>
        <begin position="1"/>
        <end position="72"/>
    </location>
</feature>
<sequence length="556" mass="56379">MSRSGAVPTGRGRARVRRVAFGRRAGQPEGMTPPEPPAEPPVGPSGDPSAGVPGRPGPPGPPAPAAPPGAVPDVRLASARGRWILLTTVLGSAMALLDSTVVNVALPRIGQDLDADLAVLQWTVNAYLLTLAGLILVGGALGDRFGRRRIFVLGVVWFAVGSLLCGIAPNAGVLIGARALQGIGGALLTPGSLALIQASIRAADRGRAVGLWSGLGGVGAAVGPFLGGWLVDGPGWRWVFLINVPVAALCVPVALRHVPESRDPHAHGRFDVAGAVLAAASLALLTYALIEARTASAPVIAAAVGGLLLAGVFVQVERKRADPMLPPEIFASRQFTAVNLVTLCVYAAFGGFFFLVVLQLQVVAGYSALAAGAALLPTTVLMLLLSARSGELGDRIGPRIPLTVGPLLCAAGMLLMLRVGPGADYVRDVLPALVVMGMGMVTLVAPLTSTVLASVDPGRAGLASGINNAAARAAGLLAVAGLPLLAGMGPEAYRSADQFDAAFGRAMPWCAGILVVGAVLAWATVRTPAAGAPQPQCRTQCAVTAPPLEPPAAAER</sequence>
<dbReference type="PRINTS" id="PR01036">
    <property type="entry name" value="TCRTETB"/>
</dbReference>
<feature type="compositionally biased region" description="Low complexity" evidence="8">
    <location>
        <begin position="44"/>
        <end position="53"/>
    </location>
</feature>
<reference evidence="11" key="1">
    <citation type="journal article" date="2014" name="Int. J. Syst. Evol. Microbiol.">
        <title>Complete genome sequence of Corynebacterium casei LMG S-19264T (=DSM 44701T), isolated from a smear-ripened cheese.</title>
        <authorList>
            <consortium name="US DOE Joint Genome Institute (JGI-PGF)"/>
            <person name="Walter F."/>
            <person name="Albersmeier A."/>
            <person name="Kalinowski J."/>
            <person name="Ruckert C."/>
        </authorList>
    </citation>
    <scope>NUCLEOTIDE SEQUENCE</scope>
    <source>
        <strain evidence="11">JCM 4834</strain>
    </source>
</reference>
<feature type="transmembrane region" description="Helical" evidence="9">
    <location>
        <begin position="118"/>
        <end position="138"/>
    </location>
</feature>
<evidence type="ECO:0000256" key="8">
    <source>
        <dbReference type="SAM" id="MobiDB-lite"/>
    </source>
</evidence>
<dbReference type="Gene3D" id="1.20.1250.20">
    <property type="entry name" value="MFS general substrate transporter like domains"/>
    <property type="match status" value="1"/>
</dbReference>
<feature type="transmembrane region" description="Helical" evidence="9">
    <location>
        <begin position="83"/>
        <end position="106"/>
    </location>
</feature>
<evidence type="ECO:0000259" key="10">
    <source>
        <dbReference type="PROSITE" id="PS50850"/>
    </source>
</evidence>
<evidence type="ECO:0000256" key="1">
    <source>
        <dbReference type="ARBA" id="ARBA00004651"/>
    </source>
</evidence>
<evidence type="ECO:0000256" key="4">
    <source>
        <dbReference type="ARBA" id="ARBA00022692"/>
    </source>
</evidence>
<keyword evidence="3" id="KW-1003">Cell membrane</keyword>
<feature type="transmembrane region" description="Helical" evidence="9">
    <location>
        <begin position="364"/>
        <end position="387"/>
    </location>
</feature>
<proteinExistence type="predicted"/>
<dbReference type="InterPro" id="IPR011701">
    <property type="entry name" value="MFS"/>
</dbReference>
<evidence type="ECO:0000256" key="7">
    <source>
        <dbReference type="ARBA" id="ARBA00023251"/>
    </source>
</evidence>
<feature type="transmembrane region" description="Helical" evidence="9">
    <location>
        <begin position="208"/>
        <end position="230"/>
    </location>
</feature>
<feature type="transmembrane region" description="Helical" evidence="9">
    <location>
        <begin position="337"/>
        <end position="358"/>
    </location>
</feature>
<feature type="transmembrane region" description="Helical" evidence="9">
    <location>
        <begin position="429"/>
        <end position="453"/>
    </location>
</feature>
<dbReference type="GO" id="GO:0022857">
    <property type="term" value="F:transmembrane transporter activity"/>
    <property type="evidence" value="ECO:0007669"/>
    <property type="project" value="InterPro"/>
</dbReference>
<feature type="compositionally biased region" description="Pro residues" evidence="8">
    <location>
        <begin position="55"/>
        <end position="70"/>
    </location>
</feature>
<dbReference type="EMBL" id="BMVX01000001">
    <property type="protein sequence ID" value="GGZ47171.1"/>
    <property type="molecule type" value="Genomic_DNA"/>
</dbReference>
<keyword evidence="5 9" id="KW-1133">Transmembrane helix</keyword>
<feature type="transmembrane region" description="Helical" evidence="9">
    <location>
        <begin position="465"/>
        <end position="486"/>
    </location>
</feature>
<gene>
    <name evidence="11" type="ORF">GCM10010371_03040</name>
</gene>
<feature type="transmembrane region" description="Helical" evidence="9">
    <location>
        <begin position="175"/>
        <end position="196"/>
    </location>
</feature>
<feature type="transmembrane region" description="Helical" evidence="9">
    <location>
        <begin position="296"/>
        <end position="316"/>
    </location>
</feature>
<dbReference type="PANTHER" id="PTHR42718">
    <property type="entry name" value="MAJOR FACILITATOR SUPERFAMILY MULTIDRUG TRANSPORTER MFSC"/>
    <property type="match status" value="1"/>
</dbReference>
<dbReference type="CDD" id="cd17321">
    <property type="entry name" value="MFS_MMR_MDR_like"/>
    <property type="match status" value="1"/>
</dbReference>
<dbReference type="Proteomes" id="UP000634660">
    <property type="component" value="Unassembled WGS sequence"/>
</dbReference>
<evidence type="ECO:0000256" key="3">
    <source>
        <dbReference type="ARBA" id="ARBA00022475"/>
    </source>
</evidence>
<feature type="compositionally biased region" description="Low complexity" evidence="8">
    <location>
        <begin position="1"/>
        <end position="11"/>
    </location>
</feature>
<evidence type="ECO:0000313" key="11">
    <source>
        <dbReference type="EMBL" id="GGZ47171.1"/>
    </source>
</evidence>
<keyword evidence="2" id="KW-0813">Transport</keyword>
<dbReference type="InterPro" id="IPR036259">
    <property type="entry name" value="MFS_trans_sf"/>
</dbReference>
<dbReference type="Gene3D" id="1.20.1720.10">
    <property type="entry name" value="Multidrug resistance protein D"/>
    <property type="match status" value="1"/>
</dbReference>
<keyword evidence="7" id="KW-0046">Antibiotic resistance</keyword>
<dbReference type="PROSITE" id="PS50850">
    <property type="entry name" value="MFS"/>
    <property type="match status" value="1"/>
</dbReference>
<reference evidence="11" key="2">
    <citation type="submission" date="2020-09" db="EMBL/GenBank/DDBJ databases">
        <authorList>
            <person name="Sun Q."/>
            <person name="Ohkuma M."/>
        </authorList>
    </citation>
    <scope>NUCLEOTIDE SEQUENCE</scope>
    <source>
        <strain evidence="11">JCM 4834</strain>
    </source>
</reference>
<evidence type="ECO:0000313" key="12">
    <source>
        <dbReference type="Proteomes" id="UP000634660"/>
    </source>
</evidence>
<feature type="compositionally biased region" description="Pro residues" evidence="8">
    <location>
        <begin position="31"/>
        <end position="43"/>
    </location>
</feature>
<keyword evidence="6 9" id="KW-0472">Membrane</keyword>
<name>A0A918QIM4_9ACTN</name>
<organism evidence="11 12">
    <name type="scientific">Streptomyces subrutilus</name>
    <dbReference type="NCBI Taxonomy" id="36818"/>
    <lineage>
        <taxon>Bacteria</taxon>
        <taxon>Bacillati</taxon>
        <taxon>Actinomycetota</taxon>
        <taxon>Actinomycetes</taxon>
        <taxon>Kitasatosporales</taxon>
        <taxon>Streptomycetaceae</taxon>
        <taxon>Streptomyces</taxon>
    </lineage>
</organism>
<feature type="transmembrane region" description="Helical" evidence="9">
    <location>
        <begin position="150"/>
        <end position="169"/>
    </location>
</feature>
<protein>
    <submittedName>
        <fullName evidence="11">MFS transporter</fullName>
    </submittedName>
</protein>
<comment type="subcellular location">
    <subcellularLocation>
        <location evidence="1">Cell membrane</location>
        <topology evidence="1">Multi-pass membrane protein</topology>
    </subcellularLocation>
</comment>
<keyword evidence="4 9" id="KW-0812">Transmembrane</keyword>
<evidence type="ECO:0000256" key="2">
    <source>
        <dbReference type="ARBA" id="ARBA00022448"/>
    </source>
</evidence>
<feature type="compositionally biased region" description="Basic residues" evidence="8">
    <location>
        <begin position="12"/>
        <end position="21"/>
    </location>
</feature>
<dbReference type="GO" id="GO:0046677">
    <property type="term" value="P:response to antibiotic"/>
    <property type="evidence" value="ECO:0007669"/>
    <property type="project" value="UniProtKB-KW"/>
</dbReference>
<dbReference type="PANTHER" id="PTHR42718:SF42">
    <property type="entry name" value="EXPORT PROTEIN"/>
    <property type="match status" value="1"/>
</dbReference>
<dbReference type="InterPro" id="IPR020846">
    <property type="entry name" value="MFS_dom"/>
</dbReference>